<sequence>MGVFKNIVTFGAAGRIERKMDDFEDLKARYENIYQEMEAKRGEVNKVLEDVIETKVSALKSLQKINTISKNLKSKDRDFFYRKVGNNFETVESL</sequence>
<dbReference type="EMBL" id="WOAA01000028">
    <property type="protein sequence ID" value="MUG68539.1"/>
    <property type="molecule type" value="Genomic_DNA"/>
</dbReference>
<evidence type="ECO:0000313" key="3">
    <source>
        <dbReference type="Proteomes" id="UP000435177"/>
    </source>
</evidence>
<name>A0ABW9T8C7_9BACL</name>
<dbReference type="RefSeq" id="WP_155618959.1">
    <property type="nucleotide sequence ID" value="NZ_WOAA01000028.1"/>
</dbReference>
<comment type="caution">
    <text evidence="2">The sequence shown here is derived from an EMBL/GenBank/DDBJ whole genome shotgun (WGS) entry which is preliminary data.</text>
</comment>
<keyword evidence="3" id="KW-1185">Reference proteome</keyword>
<accession>A0ABW9T8C7</accession>
<protein>
    <submittedName>
        <fullName evidence="2">Uncharacterized protein</fullName>
    </submittedName>
</protein>
<evidence type="ECO:0000256" key="1">
    <source>
        <dbReference type="SAM" id="Coils"/>
    </source>
</evidence>
<gene>
    <name evidence="2" type="ORF">GNP94_21435</name>
</gene>
<organism evidence="2 3">
    <name type="scientific">Paenibacillus campinasensis</name>
    <dbReference type="NCBI Taxonomy" id="66347"/>
    <lineage>
        <taxon>Bacteria</taxon>
        <taxon>Bacillati</taxon>
        <taxon>Bacillota</taxon>
        <taxon>Bacilli</taxon>
        <taxon>Bacillales</taxon>
        <taxon>Paenibacillaceae</taxon>
        <taxon>Paenibacillus</taxon>
    </lineage>
</organism>
<dbReference type="Proteomes" id="UP000435177">
    <property type="component" value="Unassembled WGS sequence"/>
</dbReference>
<proteinExistence type="predicted"/>
<keyword evidence="1" id="KW-0175">Coiled coil</keyword>
<evidence type="ECO:0000313" key="2">
    <source>
        <dbReference type="EMBL" id="MUG68539.1"/>
    </source>
</evidence>
<reference evidence="2 3" key="1">
    <citation type="submission" date="2019-11" db="EMBL/GenBank/DDBJ databases">
        <title>Draft genome sequences of five Paenibacillus species of dairy origin.</title>
        <authorList>
            <person name="Olajide A.M."/>
            <person name="Chen S."/>
            <person name="Lapointe G."/>
        </authorList>
    </citation>
    <scope>NUCLEOTIDE SEQUENCE [LARGE SCALE GENOMIC DNA]</scope>
    <source>
        <strain evidence="2 3">3CS1</strain>
    </source>
</reference>
<feature type="coiled-coil region" evidence="1">
    <location>
        <begin position="13"/>
        <end position="43"/>
    </location>
</feature>